<reference evidence="1" key="1">
    <citation type="journal article" date="2015" name="Nature">
        <title>Complex archaea that bridge the gap between prokaryotes and eukaryotes.</title>
        <authorList>
            <person name="Spang A."/>
            <person name="Saw J.H."/>
            <person name="Jorgensen S.L."/>
            <person name="Zaremba-Niedzwiedzka K."/>
            <person name="Martijn J."/>
            <person name="Lind A.E."/>
            <person name="van Eijk R."/>
            <person name="Schleper C."/>
            <person name="Guy L."/>
            <person name="Ettema T.J."/>
        </authorList>
    </citation>
    <scope>NUCLEOTIDE SEQUENCE</scope>
</reference>
<name>A0A0F9G334_9ZZZZ</name>
<sequence length="97" mass="10420">READALTEAEQDQFQLHGLPNDTPPASTQFVNVGATQAIVPLGKTAIVRTITQRFVQIQPTTALLTTLLVYLVKLNDGGLDNAALDVLDDPDLIVLP</sequence>
<gene>
    <name evidence="1" type="ORF">LCGC14_1960660</name>
</gene>
<feature type="non-terminal residue" evidence="1">
    <location>
        <position position="1"/>
    </location>
</feature>
<protein>
    <submittedName>
        <fullName evidence="1">Uncharacterized protein</fullName>
    </submittedName>
</protein>
<dbReference type="AlphaFoldDB" id="A0A0F9G334"/>
<proteinExistence type="predicted"/>
<comment type="caution">
    <text evidence="1">The sequence shown here is derived from an EMBL/GenBank/DDBJ whole genome shotgun (WGS) entry which is preliminary data.</text>
</comment>
<accession>A0A0F9G334</accession>
<dbReference type="EMBL" id="LAZR01021582">
    <property type="protein sequence ID" value="KKL84851.1"/>
    <property type="molecule type" value="Genomic_DNA"/>
</dbReference>
<evidence type="ECO:0000313" key="1">
    <source>
        <dbReference type="EMBL" id="KKL84851.1"/>
    </source>
</evidence>
<organism evidence="1">
    <name type="scientific">marine sediment metagenome</name>
    <dbReference type="NCBI Taxonomy" id="412755"/>
    <lineage>
        <taxon>unclassified sequences</taxon>
        <taxon>metagenomes</taxon>
        <taxon>ecological metagenomes</taxon>
    </lineage>
</organism>